<comment type="caution">
    <text evidence="5">The sequence shown here is derived from an EMBL/GenBank/DDBJ whole genome shotgun (WGS) entry which is preliminary data.</text>
</comment>
<reference evidence="5 6" key="1">
    <citation type="submission" date="2019-03" db="EMBL/GenBank/DDBJ databases">
        <title>Genomic Encyclopedia of Type Strains, Phase IV (KMG-IV): sequencing the most valuable type-strain genomes for metagenomic binning, comparative biology and taxonomic classification.</title>
        <authorList>
            <person name="Goeker M."/>
        </authorList>
    </citation>
    <scope>NUCLEOTIDE SEQUENCE [LARGE SCALE GENOMIC DNA]</scope>
    <source>
        <strain evidence="5 6">LX-B</strain>
    </source>
</reference>
<dbReference type="CDD" id="cd11333">
    <property type="entry name" value="AmyAc_SI_OligoGlu_DGase"/>
    <property type="match status" value="1"/>
</dbReference>
<dbReference type="NCBIfam" id="NF008183">
    <property type="entry name" value="PRK10933.1"/>
    <property type="match status" value="1"/>
</dbReference>
<dbReference type="Gene3D" id="2.60.40.1180">
    <property type="entry name" value="Golgi alpha-mannosidase II"/>
    <property type="match status" value="1"/>
</dbReference>
<evidence type="ECO:0000259" key="4">
    <source>
        <dbReference type="SMART" id="SM00642"/>
    </source>
</evidence>
<evidence type="ECO:0000256" key="2">
    <source>
        <dbReference type="ARBA" id="ARBA00022801"/>
    </source>
</evidence>
<dbReference type="Gene3D" id="3.90.400.10">
    <property type="entry name" value="Oligo-1,6-glucosidase, Domain 2"/>
    <property type="match status" value="1"/>
</dbReference>
<dbReference type="PANTHER" id="PTHR10357">
    <property type="entry name" value="ALPHA-AMYLASE FAMILY MEMBER"/>
    <property type="match status" value="1"/>
</dbReference>
<name>A0A4R1RQH3_HYDET</name>
<comment type="similarity">
    <text evidence="1">Belongs to the glycosyl hydrolase 13 family.</text>
</comment>
<dbReference type="InterPro" id="IPR045857">
    <property type="entry name" value="O16G_dom_2"/>
</dbReference>
<dbReference type="RefSeq" id="WP_132014469.1">
    <property type="nucleotide sequence ID" value="NZ_SLUN01000013.1"/>
</dbReference>
<gene>
    <name evidence="5" type="ORF">EDC14_101319</name>
</gene>
<dbReference type="FunFam" id="3.20.20.80:FF:000064">
    <property type="entry name" value="Oligo-1,6-glucosidase"/>
    <property type="match status" value="2"/>
</dbReference>
<dbReference type="FunFam" id="3.90.400.10:FF:000002">
    <property type="entry name" value="Sucrose isomerase"/>
    <property type="match status" value="1"/>
</dbReference>
<dbReference type="Pfam" id="PF00128">
    <property type="entry name" value="Alpha-amylase"/>
    <property type="match status" value="1"/>
</dbReference>
<dbReference type="FunFam" id="2.60.40.1180:FF:000007">
    <property type="entry name" value="Sucrose isomerase"/>
    <property type="match status" value="1"/>
</dbReference>
<organism evidence="5 6">
    <name type="scientific">Hydrogenispora ethanolica</name>
    <dbReference type="NCBI Taxonomy" id="1082276"/>
    <lineage>
        <taxon>Bacteria</taxon>
        <taxon>Bacillati</taxon>
        <taxon>Bacillota</taxon>
        <taxon>Hydrogenispora</taxon>
    </lineage>
</organism>
<feature type="domain" description="Glycosyl hydrolase family 13 catalytic" evidence="4">
    <location>
        <begin position="13"/>
        <end position="410"/>
    </location>
</feature>
<dbReference type="Gene3D" id="3.20.20.80">
    <property type="entry name" value="Glycosidases"/>
    <property type="match status" value="1"/>
</dbReference>
<dbReference type="InterPro" id="IPR056300">
    <property type="entry name" value="SusG-like_C"/>
</dbReference>
<evidence type="ECO:0000313" key="5">
    <source>
        <dbReference type="EMBL" id="TCL68479.1"/>
    </source>
</evidence>
<dbReference type="Pfam" id="PF23915">
    <property type="entry name" value="SusG_C"/>
    <property type="match status" value="1"/>
</dbReference>
<dbReference type="GO" id="GO:0004556">
    <property type="term" value="F:alpha-amylase activity"/>
    <property type="evidence" value="ECO:0007669"/>
    <property type="project" value="TreeGrafter"/>
</dbReference>
<dbReference type="InterPro" id="IPR013780">
    <property type="entry name" value="Glyco_hydro_b"/>
</dbReference>
<dbReference type="AlphaFoldDB" id="A0A4R1RQH3"/>
<proteinExistence type="inferred from homology"/>
<keyword evidence="6" id="KW-1185">Reference proteome</keyword>
<dbReference type="OrthoDB" id="9805159at2"/>
<dbReference type="SUPFAM" id="SSF51445">
    <property type="entry name" value="(Trans)glycosidases"/>
    <property type="match status" value="1"/>
</dbReference>
<protein>
    <submittedName>
        <fullName evidence="5">Oligo-1,6-glucosidase</fullName>
    </submittedName>
</protein>
<dbReference type="InterPro" id="IPR017853">
    <property type="entry name" value="GH"/>
</dbReference>
<dbReference type="InterPro" id="IPR006047">
    <property type="entry name" value="GH13_cat_dom"/>
</dbReference>
<keyword evidence="2" id="KW-0378">Hydrolase</keyword>
<keyword evidence="3" id="KW-0326">Glycosidase</keyword>
<accession>A0A4R1RQH3</accession>
<evidence type="ECO:0000256" key="1">
    <source>
        <dbReference type="ARBA" id="ARBA00008061"/>
    </source>
</evidence>
<evidence type="ECO:0000256" key="3">
    <source>
        <dbReference type="ARBA" id="ARBA00023295"/>
    </source>
</evidence>
<evidence type="ECO:0000313" key="6">
    <source>
        <dbReference type="Proteomes" id="UP000295008"/>
    </source>
</evidence>
<dbReference type="SMART" id="SM00642">
    <property type="entry name" value="Aamy"/>
    <property type="match status" value="1"/>
</dbReference>
<dbReference type="GO" id="GO:0009313">
    <property type="term" value="P:oligosaccharide catabolic process"/>
    <property type="evidence" value="ECO:0007669"/>
    <property type="project" value="TreeGrafter"/>
</dbReference>
<dbReference type="EMBL" id="SLUN01000013">
    <property type="protein sequence ID" value="TCL68479.1"/>
    <property type="molecule type" value="Genomic_DNA"/>
</dbReference>
<dbReference type="Proteomes" id="UP000295008">
    <property type="component" value="Unassembled WGS sequence"/>
</dbReference>
<dbReference type="PANTHER" id="PTHR10357:SF179">
    <property type="entry name" value="NEUTRAL AND BASIC AMINO ACID TRANSPORT PROTEIN RBAT"/>
    <property type="match status" value="1"/>
</dbReference>
<sequence length="558" mass="64904">MERNWWKEAVVYQVYPRSFLDANGDGIGDLRGIIRKLDYIKELGVDVIWLNPVYQSPNDDNGYDISNYYQIMDDFGTMADFDELLAEAHRRGLRLVMDLVVNHTSDEHPWFRESRSSRDNPKRDYYIWRPARNGREPNNWRSFFTQSAWEWDETTGEYYLHLFSKKQPDLNWENPEVRREIYRMMRWWLDKGIDGFRMDVINFLAKPAGLPDAPPADQPSVFGGPLYANQPGIHPYLQEMHREVLSRYDIMTVGETGFVAPEHGVLYTGADRRELNMVFHFEIVDTPAQLDLPLLKAIWGKWYHGLKEGKGWNSIYLNNHDQPRQVSRFGNDRQYRVESAKLLATLTLTLPGTPYIYQGEELGMTNVCFETIDDYRDIEMLNRYAEQVAAGRDPQTVLAGLRPKCRDNSRTPLQWDDSPQAGFTSGEPWIKVNPNYPAINAAAAEADPGSVLHYYRKLLRLRKQTPALVYGDYRCLDEADPFIYSYLRTLDGERFWVLLNFSDQPQTVALPDELRHSRRELLLANYPEAENCGAVLPLRPWEARLYRMAMESGSAERA</sequence>
<dbReference type="SUPFAM" id="SSF51011">
    <property type="entry name" value="Glycosyl hydrolase domain"/>
    <property type="match status" value="1"/>
</dbReference>